<reference evidence="8" key="1">
    <citation type="submission" date="2025-08" db="UniProtKB">
        <authorList>
            <consortium name="RefSeq"/>
        </authorList>
    </citation>
    <scope>IDENTIFICATION</scope>
</reference>
<keyword evidence="4" id="KW-0472">Membrane</keyword>
<comment type="subcellular location">
    <subcellularLocation>
        <location evidence="1">Membrane</location>
    </subcellularLocation>
</comment>
<evidence type="ECO:0000256" key="5">
    <source>
        <dbReference type="SAM" id="MobiDB-lite"/>
    </source>
</evidence>
<dbReference type="PANTHER" id="PTHR47564:SF1">
    <property type="entry name" value="CYSTEINE-RICH AND TRANSMEMBRANE DOMAIN-CONTAINING PROTEIN 1"/>
    <property type="match status" value="1"/>
</dbReference>
<keyword evidence="7" id="KW-1185">Reference proteome</keyword>
<evidence type="ECO:0000313" key="7">
    <source>
        <dbReference type="Proteomes" id="UP000694891"/>
    </source>
</evidence>
<gene>
    <name evidence="8" type="primary">LOC103372381</name>
</gene>
<keyword evidence="8" id="KW-0812">Transmembrane</keyword>
<evidence type="ECO:0000256" key="3">
    <source>
        <dbReference type="ARBA" id="ARBA00013590"/>
    </source>
</evidence>
<feature type="compositionally biased region" description="Polar residues" evidence="5">
    <location>
        <begin position="1"/>
        <end position="13"/>
    </location>
</feature>
<dbReference type="Proteomes" id="UP000694891">
    <property type="component" value="Unplaced"/>
</dbReference>
<protein>
    <recommendedName>
        <fullName evidence="3">Cysteine-rich and transmembrane domain-containing protein 1</fullName>
    </recommendedName>
</protein>
<comment type="similarity">
    <text evidence="2">Belongs to the CYSTM1 family.</text>
</comment>
<dbReference type="InterPro" id="IPR043240">
    <property type="entry name" value="CYSTM1-like"/>
</dbReference>
<dbReference type="Pfam" id="PF12734">
    <property type="entry name" value="CYSTM"/>
    <property type="match status" value="1"/>
</dbReference>
<evidence type="ECO:0000256" key="2">
    <source>
        <dbReference type="ARBA" id="ARBA00009444"/>
    </source>
</evidence>
<dbReference type="InterPro" id="IPR028144">
    <property type="entry name" value="CYSTM_dom"/>
</dbReference>
<dbReference type="PANTHER" id="PTHR47564">
    <property type="entry name" value="CYSTEINE-RICH AND TRANSMEMBRANE DOMAIN-CONTAINING PROTEIN 1"/>
    <property type="match status" value="1"/>
</dbReference>
<organism evidence="7 8">
    <name type="scientific">Stegastes partitus</name>
    <name type="common">bicolor damselfish</name>
    <dbReference type="NCBI Taxonomy" id="144197"/>
    <lineage>
        <taxon>Eukaryota</taxon>
        <taxon>Metazoa</taxon>
        <taxon>Chordata</taxon>
        <taxon>Craniata</taxon>
        <taxon>Vertebrata</taxon>
        <taxon>Euteleostomi</taxon>
        <taxon>Actinopterygii</taxon>
        <taxon>Neopterygii</taxon>
        <taxon>Teleostei</taxon>
        <taxon>Neoteleostei</taxon>
        <taxon>Acanthomorphata</taxon>
        <taxon>Ovalentaria</taxon>
        <taxon>Pomacentridae</taxon>
        <taxon>Stegastes</taxon>
    </lineage>
</organism>
<sequence length="124" mass="13051">METRFSPASSPTVRMSADAPPPYRPHLSDVVPPALSSFPGGAPYQTFPQIYAGGGDYTYYHGHPGLTGPVPPGYQSGPVGLPVTPPKHTVYVVERHQDQDEDGGAASCLAALCCCCLLDVLADH</sequence>
<feature type="region of interest" description="Disordered" evidence="5">
    <location>
        <begin position="1"/>
        <end position="28"/>
    </location>
</feature>
<evidence type="ECO:0000256" key="4">
    <source>
        <dbReference type="ARBA" id="ARBA00023136"/>
    </source>
</evidence>
<dbReference type="RefSeq" id="XP_008300219.1">
    <property type="nucleotide sequence ID" value="XM_008301997.1"/>
</dbReference>
<evidence type="ECO:0000313" key="8">
    <source>
        <dbReference type="RefSeq" id="XP_008300219.1"/>
    </source>
</evidence>
<evidence type="ECO:0000259" key="6">
    <source>
        <dbReference type="Pfam" id="PF12734"/>
    </source>
</evidence>
<proteinExistence type="inferred from homology"/>
<name>A0A9Y4U0J2_9TELE</name>
<dbReference type="AlphaFoldDB" id="A0A9Y4U0J2"/>
<feature type="domain" description="Cysteine-rich transmembrane" evidence="6">
    <location>
        <begin position="90"/>
        <end position="120"/>
    </location>
</feature>
<dbReference type="GeneID" id="103372381"/>
<evidence type="ECO:0000256" key="1">
    <source>
        <dbReference type="ARBA" id="ARBA00004370"/>
    </source>
</evidence>
<dbReference type="GO" id="GO:0016020">
    <property type="term" value="C:membrane"/>
    <property type="evidence" value="ECO:0007669"/>
    <property type="project" value="UniProtKB-SubCell"/>
</dbReference>
<accession>A0A9Y4U0J2</accession>